<keyword evidence="2" id="KW-1185">Reference proteome</keyword>
<dbReference type="Proteomes" id="UP001500630">
    <property type="component" value="Unassembled WGS sequence"/>
</dbReference>
<protein>
    <recommendedName>
        <fullName evidence="3">Integrase</fullName>
    </recommendedName>
</protein>
<organism evidence="1 2">
    <name type="scientific">Nonomuraea rosea</name>
    <dbReference type="NCBI Taxonomy" id="638574"/>
    <lineage>
        <taxon>Bacteria</taxon>
        <taxon>Bacillati</taxon>
        <taxon>Actinomycetota</taxon>
        <taxon>Actinomycetes</taxon>
        <taxon>Streptosporangiales</taxon>
        <taxon>Streptosporangiaceae</taxon>
        <taxon>Nonomuraea</taxon>
    </lineage>
</organism>
<evidence type="ECO:0000313" key="1">
    <source>
        <dbReference type="EMBL" id="GAA3616324.1"/>
    </source>
</evidence>
<gene>
    <name evidence="1" type="ORF">GCM10022419_122040</name>
</gene>
<name>A0ABP6ZPM5_9ACTN</name>
<accession>A0ABP6ZPM5</accession>
<dbReference type="EMBL" id="BAABDQ010000054">
    <property type="protein sequence ID" value="GAA3616324.1"/>
    <property type="molecule type" value="Genomic_DNA"/>
</dbReference>
<sequence>MTLCLFYMIFCRILDWLTLLARGDATKNMEILVLRHEIGVLHRQVRRPRLSWADRAVLSALARELPAALRAHRLVTPGTLLRSHRRLIARHWTYPHRRMGRPATDPAIVALIQRLARENPRWGYERIRGELRHLGHQVSAATIRRILKRTRLGPAPRRANDRWRDFLRAHAASTLACNFFTVDTVTLRRAYIFFVVEVGTRFVHVLGVTAYPDGAWVTQQARNLLADLKDRAGSFRFLIRDRDTKFTSSFDEVFTGDNIQVLKIPPRAPRDVVAVDGDVGGEPVGEVFWLGDGAPDFGRWVGELTEGTGHGARLIITERVRRAMGPHGTHGMHRPAADLR</sequence>
<proteinExistence type="predicted"/>
<evidence type="ECO:0008006" key="3">
    <source>
        <dbReference type="Google" id="ProtNLM"/>
    </source>
</evidence>
<evidence type="ECO:0000313" key="2">
    <source>
        <dbReference type="Proteomes" id="UP001500630"/>
    </source>
</evidence>
<comment type="caution">
    <text evidence="1">The sequence shown here is derived from an EMBL/GenBank/DDBJ whole genome shotgun (WGS) entry which is preliminary data.</text>
</comment>
<dbReference type="Pfam" id="PF13565">
    <property type="entry name" value="HTH_32"/>
    <property type="match status" value="1"/>
</dbReference>
<reference evidence="2" key="1">
    <citation type="journal article" date="2019" name="Int. J. Syst. Evol. Microbiol.">
        <title>The Global Catalogue of Microorganisms (GCM) 10K type strain sequencing project: providing services to taxonomists for standard genome sequencing and annotation.</title>
        <authorList>
            <consortium name="The Broad Institute Genomics Platform"/>
            <consortium name="The Broad Institute Genome Sequencing Center for Infectious Disease"/>
            <person name="Wu L."/>
            <person name="Ma J."/>
        </authorList>
    </citation>
    <scope>NUCLEOTIDE SEQUENCE [LARGE SCALE GENOMIC DNA]</scope>
    <source>
        <strain evidence="2">JCM 17326</strain>
    </source>
</reference>